<sequence length="155" mass="17931">MSILNPKKLSVEFRKGVTTTEPIVPRHYTLTHSDTTAELFLTIGLSYAYDKINPTRDEVLGKWIKKSKSYSFYIHLYVGGAFSPRVITMRNYIFRRELPLALEAIRYGDKEFFSAHPELDNSPIIVYFMSTISEFNKIENWGTFSNYNISKPSSI</sequence>
<dbReference type="PANTHER" id="PTHR31750:SF4">
    <property type="entry name" value="LP06106P"/>
    <property type="match status" value="1"/>
</dbReference>
<evidence type="ECO:0000259" key="2">
    <source>
        <dbReference type="Pfam" id="PF12638"/>
    </source>
</evidence>
<dbReference type="RefSeq" id="WP_065079049.1">
    <property type="nucleotide sequence ID" value="NZ_LROS01000033.1"/>
</dbReference>
<proteinExistence type="predicted"/>
<name>A0A1A6APD6_9CLOT</name>
<keyword evidence="1" id="KW-0809">Transit peptide</keyword>
<accession>A0A1A6APD6</accession>
<gene>
    <name evidence="3" type="ORF">CLRAG_29020</name>
</gene>
<comment type="caution">
    <text evidence="3">The sequence shown here is derived from an EMBL/GenBank/DDBJ whole genome shotgun (WGS) entry which is preliminary data.</text>
</comment>
<dbReference type="PANTHER" id="PTHR31750">
    <property type="entry name" value="PROTEIN STAY-GREEN 1, CHLOROPLASTIC-RELATED"/>
    <property type="match status" value="1"/>
</dbReference>
<evidence type="ECO:0000256" key="1">
    <source>
        <dbReference type="ARBA" id="ARBA00022946"/>
    </source>
</evidence>
<reference evidence="3 4" key="1">
    <citation type="journal article" date="2012" name="Front. Microbiol.">
        <title>Draft Genome Sequence of the Virulent Strain 01-B526 of the Fish Pathogen Aeromonas salmonicida.</title>
        <authorList>
            <person name="Charette S.J."/>
            <person name="Brochu F."/>
            <person name="Boyle B."/>
            <person name="Filion G."/>
            <person name="Tanaka K.H."/>
            <person name="Derome N."/>
        </authorList>
    </citation>
    <scope>NUCLEOTIDE SEQUENCE [LARGE SCALE GENOMIC DNA]</scope>
    <source>
        <strain evidence="3 4">P11</strain>
    </source>
</reference>
<organism evidence="3 4">
    <name type="scientific">Clostridium ragsdalei P11</name>
    <dbReference type="NCBI Taxonomy" id="1353534"/>
    <lineage>
        <taxon>Bacteria</taxon>
        <taxon>Bacillati</taxon>
        <taxon>Bacillota</taxon>
        <taxon>Clostridia</taxon>
        <taxon>Eubacteriales</taxon>
        <taxon>Clostridiaceae</taxon>
        <taxon>Clostridium</taxon>
    </lineage>
</organism>
<feature type="domain" description="Staygreen protein" evidence="2">
    <location>
        <begin position="4"/>
        <end position="147"/>
    </location>
</feature>
<evidence type="ECO:0000313" key="3">
    <source>
        <dbReference type="EMBL" id="OBR91917.1"/>
    </source>
</evidence>
<dbReference type="Proteomes" id="UP000093954">
    <property type="component" value="Unassembled WGS sequence"/>
</dbReference>
<evidence type="ECO:0000313" key="4">
    <source>
        <dbReference type="Proteomes" id="UP000093954"/>
    </source>
</evidence>
<dbReference type="AlphaFoldDB" id="A0A1A6APD6"/>
<keyword evidence="4" id="KW-1185">Reference proteome</keyword>
<dbReference type="Pfam" id="PF12638">
    <property type="entry name" value="Staygreen"/>
    <property type="match status" value="1"/>
</dbReference>
<dbReference type="PATRIC" id="fig|1353534.3.peg.2941"/>
<dbReference type="EMBL" id="LROS01000033">
    <property type="protein sequence ID" value="OBR91917.1"/>
    <property type="molecule type" value="Genomic_DNA"/>
</dbReference>
<protein>
    <submittedName>
        <fullName evidence="3">Staygreen protein</fullName>
    </submittedName>
</protein>
<dbReference type="InterPro" id="IPR024438">
    <property type="entry name" value="Staygreen"/>
</dbReference>